<dbReference type="PRINTS" id="PR00991">
    <property type="entry name" value="6PFRUCTKNASE"/>
</dbReference>
<dbReference type="EMBL" id="JAAAJB010000013">
    <property type="protein sequence ID" value="KAG0270025.1"/>
    <property type="molecule type" value="Genomic_DNA"/>
</dbReference>
<dbReference type="Gene3D" id="3.40.50.1240">
    <property type="entry name" value="Phosphoglycerate mutase-like"/>
    <property type="match status" value="1"/>
</dbReference>
<evidence type="ECO:0000313" key="5">
    <source>
        <dbReference type="EMBL" id="KAG0270025.1"/>
    </source>
</evidence>
<dbReference type="PANTHER" id="PTHR10606:SF32">
    <property type="entry name" value="6-PHOSPHOFRUCTO-2-KINASE 1"/>
    <property type="match status" value="1"/>
</dbReference>
<dbReference type="InterPro" id="IPR003094">
    <property type="entry name" value="6Pfruct_kin"/>
</dbReference>
<sequence length="513" mass="59193">MQSIRTSELVSPAASDSGSHSPSSSDVASSPFRRRSLCSIDQPGVVMTKLPQELEDAHHEIGSKLVVVMVGLPARGKSYIVKKLRRYLMWLQYETKVFNVGNRRRIASKGDNEDGSKHSHAFFDPQNKTAKSIRDDLAMDSLEELIAWLKQGGRVGIHDATNSTRERRKLIMKRLESEPNCRVLFIESICTDPVVLAHNISMKLSSPDYQGMNARVASEDFRKRLENYEKAYQTLGEEEEEEGTPYCKLVNVGKKVIAYNIQGYLAGQCIFYLMNFNLSPRCIWLSRHGESLDNIVGKIGGDAPLSPRGCRFAACLARFIQHEREEHSERVQMEQRAGLYAPSTNISERTMAVWTSMLTRTKETVEDFDANEYDIKHMRLLNEIYAGMCEELTYTEIRQRYPQEFEARRVNKLYYRYPGMGGESYVDVIQRLNPLIVELERIKSSLLIVTHRVVLRILLAYLMDIDRRQMPEMEVQLHTVYRVEPRPHGTILKVFRWDEDRDWFYEDSVTPFP</sequence>
<evidence type="ECO:0000256" key="3">
    <source>
        <dbReference type="SAM" id="MobiDB-lite"/>
    </source>
</evidence>
<dbReference type="OrthoDB" id="267323at2759"/>
<dbReference type="PIRSF" id="PIRSF000709">
    <property type="entry name" value="6PFK_2-Ptase"/>
    <property type="match status" value="1"/>
</dbReference>
<feature type="domain" description="6-phosphofructo-2-kinase" evidence="4">
    <location>
        <begin position="62"/>
        <end position="280"/>
    </location>
</feature>
<dbReference type="SMART" id="SM00855">
    <property type="entry name" value="PGAM"/>
    <property type="match status" value="1"/>
</dbReference>
<evidence type="ECO:0000313" key="6">
    <source>
        <dbReference type="Proteomes" id="UP000807716"/>
    </source>
</evidence>
<dbReference type="InterPro" id="IPR001345">
    <property type="entry name" value="PG/BPGM_mutase_AS"/>
</dbReference>
<feature type="region of interest" description="Disordered" evidence="3">
    <location>
        <begin position="1"/>
        <end position="32"/>
    </location>
</feature>
<name>A0A9P6QIT1_9FUNG</name>
<accession>A0A9P6QIT1</accession>
<keyword evidence="1" id="KW-0547">Nucleotide-binding</keyword>
<dbReference type="GO" id="GO:0003873">
    <property type="term" value="F:6-phosphofructo-2-kinase activity"/>
    <property type="evidence" value="ECO:0007669"/>
    <property type="project" value="InterPro"/>
</dbReference>
<evidence type="ECO:0000256" key="2">
    <source>
        <dbReference type="ARBA" id="ARBA00022840"/>
    </source>
</evidence>
<dbReference type="AlphaFoldDB" id="A0A9P6QIT1"/>
<dbReference type="PROSITE" id="PS00175">
    <property type="entry name" value="PG_MUTASE"/>
    <property type="match status" value="1"/>
</dbReference>
<protein>
    <recommendedName>
        <fullName evidence="4">6-phosphofructo-2-kinase domain-containing protein</fullName>
    </recommendedName>
</protein>
<organism evidence="5 6">
    <name type="scientific">Actinomortierella ambigua</name>
    <dbReference type="NCBI Taxonomy" id="1343610"/>
    <lineage>
        <taxon>Eukaryota</taxon>
        <taxon>Fungi</taxon>
        <taxon>Fungi incertae sedis</taxon>
        <taxon>Mucoromycota</taxon>
        <taxon>Mortierellomycotina</taxon>
        <taxon>Mortierellomycetes</taxon>
        <taxon>Mortierellales</taxon>
        <taxon>Mortierellaceae</taxon>
        <taxon>Actinomortierella</taxon>
    </lineage>
</organism>
<dbReference type="Pfam" id="PF01591">
    <property type="entry name" value="6PF2K"/>
    <property type="match status" value="1"/>
</dbReference>
<dbReference type="Pfam" id="PF00300">
    <property type="entry name" value="His_Phos_1"/>
    <property type="match status" value="1"/>
</dbReference>
<proteinExistence type="predicted"/>
<dbReference type="CDD" id="cd07067">
    <property type="entry name" value="HP_PGM_like"/>
    <property type="match status" value="1"/>
</dbReference>
<dbReference type="InterPro" id="IPR013079">
    <property type="entry name" value="6Phosfructo_kin"/>
</dbReference>
<dbReference type="InterPro" id="IPR013078">
    <property type="entry name" value="His_Pase_superF_clade-1"/>
</dbReference>
<comment type="caution">
    <text evidence="5">The sequence shown here is derived from an EMBL/GenBank/DDBJ whole genome shotgun (WGS) entry which is preliminary data.</text>
</comment>
<reference evidence="5" key="1">
    <citation type="journal article" date="2020" name="Fungal Divers.">
        <title>Resolving the Mortierellaceae phylogeny through synthesis of multi-gene phylogenetics and phylogenomics.</title>
        <authorList>
            <person name="Vandepol N."/>
            <person name="Liber J."/>
            <person name="Desiro A."/>
            <person name="Na H."/>
            <person name="Kennedy M."/>
            <person name="Barry K."/>
            <person name="Grigoriev I.V."/>
            <person name="Miller A.N."/>
            <person name="O'Donnell K."/>
            <person name="Stajich J.E."/>
            <person name="Bonito G."/>
        </authorList>
    </citation>
    <scope>NUCLEOTIDE SEQUENCE</scope>
    <source>
        <strain evidence="5">BC1065</strain>
    </source>
</reference>
<dbReference type="InterPro" id="IPR029033">
    <property type="entry name" value="His_PPase_superfam"/>
</dbReference>
<dbReference type="PANTHER" id="PTHR10606">
    <property type="entry name" value="6-PHOSPHOFRUCTO-2-KINASE/FRUCTOSE-2,6-BISPHOSPHATASE"/>
    <property type="match status" value="1"/>
</dbReference>
<dbReference type="GO" id="GO:0005524">
    <property type="term" value="F:ATP binding"/>
    <property type="evidence" value="ECO:0007669"/>
    <property type="project" value="UniProtKB-KW"/>
</dbReference>
<dbReference type="SUPFAM" id="SSF53254">
    <property type="entry name" value="Phosphoglycerate mutase-like"/>
    <property type="match status" value="1"/>
</dbReference>
<dbReference type="GO" id="GO:0005829">
    <property type="term" value="C:cytosol"/>
    <property type="evidence" value="ECO:0007669"/>
    <property type="project" value="TreeGrafter"/>
</dbReference>
<keyword evidence="2" id="KW-0067">ATP-binding</keyword>
<dbReference type="Proteomes" id="UP000807716">
    <property type="component" value="Unassembled WGS sequence"/>
</dbReference>
<feature type="compositionally biased region" description="Low complexity" evidence="3">
    <location>
        <begin position="10"/>
        <end position="31"/>
    </location>
</feature>
<dbReference type="Gene3D" id="3.40.50.300">
    <property type="entry name" value="P-loop containing nucleotide triphosphate hydrolases"/>
    <property type="match status" value="1"/>
</dbReference>
<dbReference type="InterPro" id="IPR027417">
    <property type="entry name" value="P-loop_NTPase"/>
</dbReference>
<dbReference type="FunFam" id="3.40.50.300:FF:000644">
    <property type="entry name" value="GpmB, Fructose-2,6-bisphosphatase"/>
    <property type="match status" value="1"/>
</dbReference>
<dbReference type="GO" id="GO:0006000">
    <property type="term" value="P:fructose metabolic process"/>
    <property type="evidence" value="ECO:0007669"/>
    <property type="project" value="InterPro"/>
</dbReference>
<keyword evidence="6" id="KW-1185">Reference proteome</keyword>
<dbReference type="GO" id="GO:0006003">
    <property type="term" value="P:fructose 2,6-bisphosphate metabolic process"/>
    <property type="evidence" value="ECO:0007669"/>
    <property type="project" value="InterPro"/>
</dbReference>
<gene>
    <name evidence="5" type="ORF">DFQ27_000989</name>
</gene>
<dbReference type="SUPFAM" id="SSF52540">
    <property type="entry name" value="P-loop containing nucleoside triphosphate hydrolases"/>
    <property type="match status" value="1"/>
</dbReference>
<evidence type="ECO:0000256" key="1">
    <source>
        <dbReference type="ARBA" id="ARBA00022741"/>
    </source>
</evidence>
<evidence type="ECO:0000259" key="4">
    <source>
        <dbReference type="Pfam" id="PF01591"/>
    </source>
</evidence>